<dbReference type="EMBL" id="BDLU01000070">
    <property type="protein sequence ID" value="GCE85097.1"/>
    <property type="molecule type" value="Genomic_DNA"/>
</dbReference>
<reference evidence="2" key="1">
    <citation type="submission" date="2017-01" db="EMBL/GenBank/DDBJ databases">
        <title>Komagataeibacter sp. MSKU9 whole genome sequencing project.</title>
        <authorList>
            <person name="Matsutani M."/>
            <person name="Naloka K."/>
            <person name="Theeragool G."/>
            <person name="Yakushi T."/>
            <person name="Matsushita K."/>
        </authorList>
    </citation>
    <scope>NUCLEOTIDE SEQUENCE [LARGE SCALE GENOMIC DNA]</scope>
    <source>
        <strain evidence="2">MSKU9</strain>
    </source>
</reference>
<accession>A0A4P5NXF9</accession>
<name>A0A4P5NXF9_9PROT</name>
<keyword evidence="2" id="KW-1185">Reference proteome</keyword>
<dbReference type="AlphaFoldDB" id="A0A4P5NXF9"/>
<proteinExistence type="predicted"/>
<gene>
    <name evidence="1" type="ORF">MSKU9_3238</name>
</gene>
<evidence type="ECO:0000313" key="2">
    <source>
        <dbReference type="Proteomes" id="UP000315095"/>
    </source>
</evidence>
<evidence type="ECO:0000313" key="1">
    <source>
        <dbReference type="EMBL" id="GCE85097.1"/>
    </source>
</evidence>
<dbReference type="Proteomes" id="UP000315095">
    <property type="component" value="Unassembled WGS sequence"/>
</dbReference>
<organism evidence="1 2">
    <name type="scientific">Komagataeibacter diospyri</name>
    <dbReference type="NCBI Taxonomy" id="1932662"/>
    <lineage>
        <taxon>Bacteria</taxon>
        <taxon>Pseudomonadati</taxon>
        <taxon>Pseudomonadota</taxon>
        <taxon>Alphaproteobacteria</taxon>
        <taxon>Acetobacterales</taxon>
        <taxon>Acetobacteraceae</taxon>
        <taxon>Komagataeibacter</taxon>
    </lineage>
</organism>
<sequence>MNANRIIATKGLSHRVAMSLNEGCRLKIFLPDFVPQPHRWREFA</sequence>
<protein>
    <submittedName>
        <fullName evidence="1">Uncharacterized protein</fullName>
    </submittedName>
</protein>
<comment type="caution">
    <text evidence="1">The sequence shown here is derived from an EMBL/GenBank/DDBJ whole genome shotgun (WGS) entry which is preliminary data.</text>
</comment>